<evidence type="ECO:0000313" key="2">
    <source>
        <dbReference type="Proteomes" id="UP000283589"/>
    </source>
</evidence>
<proteinExistence type="predicted"/>
<dbReference type="STRING" id="1121130.GCA_000519105_03749"/>
<accession>A0A412X790</accession>
<dbReference type="EMBL" id="QRZA01000001">
    <property type="protein sequence ID" value="RGV36770.1"/>
    <property type="molecule type" value="Genomic_DNA"/>
</dbReference>
<sequence length="326" mass="38388">MKKINLYILLFGISFIFILCSCEKEDDLKISEKKTQRFDLPQGNHDFDEQIVEWYNDYETAVLYKFSNADINYHFTSSSNDVNYDVKVEADEEGIRAAVKFLKEDFFDLYSDKVKKELFPSKILMAGMLYQNGNYVPLWDTISYGNLSFRKGVLVRGVDHITLPHVDKEFGERISKPEYRKRLKIAINRTFIQFLMQPYDDVITKIDYNNILNTFSTYSLISEDAKSGTTNPYSSGNLWYTEEDIYKLGFLEYGTYWYFWEPYYWTAPDLNNDFYSFLGFIFSQTKSELQANPLYTNYPQIQKKCDYLVEAFAKYGIDLYCVGGKE</sequence>
<protein>
    <submittedName>
        <fullName evidence="1">Uncharacterized protein</fullName>
    </submittedName>
</protein>
<name>A0A412X790_9BACT</name>
<gene>
    <name evidence="1" type="ORF">DWW18_00835</name>
</gene>
<dbReference type="Proteomes" id="UP000283589">
    <property type="component" value="Unassembled WGS sequence"/>
</dbReference>
<dbReference type="PROSITE" id="PS51257">
    <property type="entry name" value="PROKAR_LIPOPROTEIN"/>
    <property type="match status" value="1"/>
</dbReference>
<evidence type="ECO:0000313" key="1">
    <source>
        <dbReference type="EMBL" id="RGV36770.1"/>
    </source>
</evidence>
<reference evidence="1 2" key="1">
    <citation type="submission" date="2018-08" db="EMBL/GenBank/DDBJ databases">
        <title>A genome reference for cultivated species of the human gut microbiota.</title>
        <authorList>
            <person name="Zou Y."/>
            <person name="Xue W."/>
            <person name="Luo G."/>
        </authorList>
    </citation>
    <scope>NUCLEOTIDE SEQUENCE [LARGE SCALE GENOMIC DNA]</scope>
    <source>
        <strain evidence="1 2">AF14-49</strain>
    </source>
</reference>
<dbReference type="AlphaFoldDB" id="A0A412X790"/>
<comment type="caution">
    <text evidence="1">The sequence shown here is derived from an EMBL/GenBank/DDBJ whole genome shotgun (WGS) entry which is preliminary data.</text>
</comment>
<organism evidence="1 2">
    <name type="scientific">Butyricimonas virosa</name>
    <dbReference type="NCBI Taxonomy" id="544645"/>
    <lineage>
        <taxon>Bacteria</taxon>
        <taxon>Pseudomonadati</taxon>
        <taxon>Bacteroidota</taxon>
        <taxon>Bacteroidia</taxon>
        <taxon>Bacteroidales</taxon>
        <taxon>Odoribacteraceae</taxon>
        <taxon>Butyricimonas</taxon>
    </lineage>
</organism>
<dbReference type="RefSeq" id="WP_118258335.1">
    <property type="nucleotide sequence ID" value="NZ_CALBWO010000038.1"/>
</dbReference>